<dbReference type="InterPro" id="IPR027417">
    <property type="entry name" value="P-loop_NTPase"/>
</dbReference>
<sequence>MSLSKYESTRGTTHLARIARAILGPCIDVLREVLSKEISPPDLEKKVKTYILQNGKPSISEQQKRLVYGKNYSVFDITLLYFLLRNMCSIPPHRNKWGKDPEPTDLSVSANIERIRILRNEWYGHATAFFLTDLDFERKWNHISQILKELEGYLGTATKYQDTLVKLKICCMDPDSIQHYIDTLLTVEELQTDVSNLKEDVEEIKKSIKISSTKESRIEKAIFDQWEQDDSCFVLTKACKEVEKNIKNRNLVIVAGHSGSGKSAIIQHISLQYRDQGWTVRRVKKVQDIVDEYSSRQFQNNKTMCVFNDPLGKESFDEILNNSWQTYEEELKLYLKAAKLVMSSRNHIIFDTRVKHNLVNQSHIVNIDDDKYKLSVNEKRQILAIYTSDMNLSDKDCDEIVEVERYFPLLCKLYSSKEDYKNMGIGFFKEPVTVLKEEIIGFRKKDIGKYCALALLVLFNDDLCVSELLNNKDTENKFKHTLKLCGLPKNTPPSVIGDNLNSIKDFFVKKIGDTYHFYHDFVNEVTTHVFGTDYPTETIKYADIGFLRRRVGLENCQKHKDSFAIYLSDRYTEDLGERLFTELFGERLVDVVLNPCLRNEKVIKVLKKKMADHPENILMFLEPKNFKIDEQELYRTSKDLILSKLSFLDVENEVSPLFALIVLCHTQLSQYCINTLQQRQIDLTSFSLIPAMYCNGSIELFNNVFKGHAEKSLKKTWGELFPIHIVSVFHNYELLDELIMLGANVNQKTDECEGITPLLLASGNDTQENGNYNHGLVVTDMIAL</sequence>
<dbReference type="EnsemblMetazoa" id="G27767.1">
    <property type="protein sequence ID" value="G27767.1:cds"/>
    <property type="gene ID" value="G27767"/>
</dbReference>
<evidence type="ECO:0008006" key="5">
    <source>
        <dbReference type="Google" id="ProtNLM"/>
    </source>
</evidence>
<dbReference type="SUPFAM" id="SSF52540">
    <property type="entry name" value="P-loop containing nucleoside triphosphate hydrolases"/>
    <property type="match status" value="1"/>
</dbReference>
<evidence type="ECO:0000259" key="1">
    <source>
        <dbReference type="Pfam" id="PF18738"/>
    </source>
</evidence>
<evidence type="ECO:0000313" key="4">
    <source>
        <dbReference type="Proteomes" id="UP000005408"/>
    </source>
</evidence>
<dbReference type="Pfam" id="PF20720">
    <property type="entry name" value="nSTAND3"/>
    <property type="match status" value="1"/>
</dbReference>
<dbReference type="SUPFAM" id="SSF48403">
    <property type="entry name" value="Ankyrin repeat"/>
    <property type="match status" value="1"/>
</dbReference>
<name>A0A8W8LEM8_MAGGI</name>
<dbReference type="AlphaFoldDB" id="A0A8W8LEM8"/>
<organism evidence="3 4">
    <name type="scientific">Magallana gigas</name>
    <name type="common">Pacific oyster</name>
    <name type="synonym">Crassostrea gigas</name>
    <dbReference type="NCBI Taxonomy" id="29159"/>
    <lineage>
        <taxon>Eukaryota</taxon>
        <taxon>Metazoa</taxon>
        <taxon>Spiralia</taxon>
        <taxon>Lophotrochozoa</taxon>
        <taxon>Mollusca</taxon>
        <taxon>Bivalvia</taxon>
        <taxon>Autobranchia</taxon>
        <taxon>Pteriomorphia</taxon>
        <taxon>Ostreida</taxon>
        <taxon>Ostreoidea</taxon>
        <taxon>Ostreidae</taxon>
        <taxon>Magallana</taxon>
    </lineage>
</organism>
<evidence type="ECO:0000313" key="3">
    <source>
        <dbReference type="EnsemblMetazoa" id="G27767.1:cds"/>
    </source>
</evidence>
<keyword evidence="4" id="KW-1185">Reference proteome</keyword>
<dbReference type="Proteomes" id="UP000005408">
    <property type="component" value="Unassembled WGS sequence"/>
</dbReference>
<evidence type="ECO:0000259" key="2">
    <source>
        <dbReference type="Pfam" id="PF20720"/>
    </source>
</evidence>
<accession>A0A8W8LEM8</accession>
<dbReference type="InterPro" id="IPR041249">
    <property type="entry name" value="HEPN_DZIP3"/>
</dbReference>
<protein>
    <recommendedName>
        <fullName evidence="5">DZIP3-like HEPN domain-containing protein</fullName>
    </recommendedName>
</protein>
<feature type="domain" description="Novel STAND NTPase 3" evidence="2">
    <location>
        <begin position="233"/>
        <end position="384"/>
    </location>
</feature>
<proteinExistence type="predicted"/>
<feature type="domain" description="DZIP3-like HEPN" evidence="1">
    <location>
        <begin position="52"/>
        <end position="180"/>
    </location>
</feature>
<dbReference type="InterPro" id="IPR036770">
    <property type="entry name" value="Ankyrin_rpt-contain_sf"/>
</dbReference>
<reference evidence="3" key="1">
    <citation type="submission" date="2022-08" db="UniProtKB">
        <authorList>
            <consortium name="EnsemblMetazoa"/>
        </authorList>
    </citation>
    <scope>IDENTIFICATION</scope>
    <source>
        <strain evidence="3">05x7-T-G4-1.051#20</strain>
    </source>
</reference>
<dbReference type="Pfam" id="PF18738">
    <property type="entry name" value="HEPN_DZIP3"/>
    <property type="match status" value="1"/>
</dbReference>
<dbReference type="InterPro" id="IPR049050">
    <property type="entry name" value="nSTAND3"/>
</dbReference>